<organism evidence="2 3">
    <name type="scientific">Hyphomicrobium album</name>
    <dbReference type="NCBI Taxonomy" id="2665159"/>
    <lineage>
        <taxon>Bacteria</taxon>
        <taxon>Pseudomonadati</taxon>
        <taxon>Pseudomonadota</taxon>
        <taxon>Alphaproteobacteria</taxon>
        <taxon>Hyphomicrobiales</taxon>
        <taxon>Hyphomicrobiaceae</taxon>
        <taxon>Hyphomicrobium</taxon>
    </lineage>
</organism>
<keyword evidence="3" id="KW-1185">Reference proteome</keyword>
<protein>
    <recommendedName>
        <fullName evidence="4">Polymer-forming cytoskeletal protein</fullName>
    </recommendedName>
</protein>
<evidence type="ECO:0000256" key="1">
    <source>
        <dbReference type="ARBA" id="ARBA00044755"/>
    </source>
</evidence>
<evidence type="ECO:0008006" key="4">
    <source>
        <dbReference type="Google" id="ProtNLM"/>
    </source>
</evidence>
<dbReference type="Pfam" id="PF16184">
    <property type="entry name" value="Cadherin_3"/>
    <property type="match status" value="1"/>
</dbReference>
<evidence type="ECO:0000313" key="2">
    <source>
        <dbReference type="EMBL" id="MTD93671.1"/>
    </source>
</evidence>
<dbReference type="PANTHER" id="PTHR35024">
    <property type="entry name" value="HYPOTHETICAL CYTOSOLIC PROTEIN"/>
    <property type="match status" value="1"/>
</dbReference>
<dbReference type="Pfam" id="PF04519">
    <property type="entry name" value="Bactofilin"/>
    <property type="match status" value="1"/>
</dbReference>
<comment type="caution">
    <text evidence="2">The sequence shown here is derived from an EMBL/GenBank/DDBJ whole genome shotgun (WGS) entry which is preliminary data.</text>
</comment>
<dbReference type="InterPro" id="IPR039005">
    <property type="entry name" value="CSPG_rpt"/>
</dbReference>
<sequence>MEDTSRVLIIREDTFLKGEIRNGGRIEVFGYVEGDIAGDLLVVQPGGRCFGKVKVDAADVRGQLQGDIHVRQLINIRGTGEVTGNVKYGKLSMELGGVLSAEMRNIPPSISGDLDLSVDKGKAVRITPQDLSAIDPDDVAELLTFTVSQVRNGFVTLATDPARPVEVFTQADLEQGTVLFRHDGTDEPRASFAVVVADRAGATSGAAQTVNVAVRSHA</sequence>
<proteinExistence type="inferred from homology"/>
<evidence type="ECO:0000313" key="3">
    <source>
        <dbReference type="Proteomes" id="UP000440694"/>
    </source>
</evidence>
<dbReference type="PROSITE" id="PS51854">
    <property type="entry name" value="CSPG"/>
    <property type="match status" value="1"/>
</dbReference>
<comment type="similarity">
    <text evidence="1">Belongs to the bactofilin family.</text>
</comment>
<dbReference type="RefSeq" id="WP_324614893.1">
    <property type="nucleotide sequence ID" value="NZ_WMBQ01000001.1"/>
</dbReference>
<dbReference type="EMBL" id="WMBQ01000001">
    <property type="protein sequence ID" value="MTD93671.1"/>
    <property type="molecule type" value="Genomic_DNA"/>
</dbReference>
<dbReference type="Proteomes" id="UP000440694">
    <property type="component" value="Unassembled WGS sequence"/>
</dbReference>
<dbReference type="PANTHER" id="PTHR35024:SF4">
    <property type="entry name" value="POLYMER-FORMING CYTOSKELETAL PROTEIN"/>
    <property type="match status" value="1"/>
</dbReference>
<reference evidence="2 3" key="1">
    <citation type="submission" date="2019-11" db="EMBL/GenBank/DDBJ databases">
        <title>Identification of a novel strain.</title>
        <authorList>
            <person name="Xu Q."/>
            <person name="Wang G."/>
        </authorList>
    </citation>
    <scope>NUCLEOTIDE SEQUENCE [LARGE SCALE GENOMIC DNA]</scope>
    <source>
        <strain evidence="3">xq</strain>
    </source>
</reference>
<dbReference type="AlphaFoldDB" id="A0A6I3KLS9"/>
<name>A0A6I3KLS9_9HYPH</name>
<dbReference type="InterPro" id="IPR007607">
    <property type="entry name" value="BacA/B"/>
</dbReference>
<gene>
    <name evidence="2" type="ORF">GIW81_04900</name>
</gene>
<accession>A0A6I3KLS9</accession>